<protein>
    <submittedName>
        <fullName evidence="2">Glycosyltransferase</fullName>
    </submittedName>
</protein>
<dbReference type="EMBL" id="CP002669">
    <property type="protein sequence ID" value="AEC45684.1"/>
    <property type="molecule type" value="Genomic_DNA"/>
</dbReference>
<dbReference type="RefSeq" id="WP_014582546.1">
    <property type="nucleotide sequence ID" value="NC_017519.1"/>
</dbReference>
<dbReference type="Gene3D" id="3.90.550.10">
    <property type="entry name" value="Spore Coat Polysaccharide Biosynthesis Protein SpsA, Chain A"/>
    <property type="match status" value="1"/>
</dbReference>
<sequence length="110" mass="13176">MMLSIFLPIYNKNQNLEQILEKFVKQTDKDFELVLSLNSPSEQQLIALDKFKKSFKNQVIILINDKNKILSEQILDMVLLSSGEYFVYIADFFRFWKQFSWIIFKIQTKI</sequence>
<reference evidence="2 3" key="1">
    <citation type="journal article" date="2011" name="J. Bacteriol.">
        <title>Genome analysis of a Mycoplasma hyorhinis strain derived from a primary human melanoma cell line.</title>
        <authorList>
            <person name="Kornspan J.D."/>
            <person name="Lysnyansky I."/>
            <person name="Kahan T."/>
            <person name="Herrmann R."/>
            <person name="Rottem S."/>
            <person name="Nir-Paz R."/>
        </authorList>
    </citation>
    <scope>NUCLEOTIDE SEQUENCE [LARGE SCALE GENOMIC DNA]</scope>
    <source>
        <strain evidence="2 3">MCLD</strain>
    </source>
</reference>
<evidence type="ECO:0000313" key="3">
    <source>
        <dbReference type="Proteomes" id="UP000008738"/>
    </source>
</evidence>
<dbReference type="SUPFAM" id="SSF53448">
    <property type="entry name" value="Nucleotide-diphospho-sugar transferases"/>
    <property type="match status" value="1"/>
</dbReference>
<name>A0ABM5M4W1_MESHM</name>
<proteinExistence type="predicted"/>
<dbReference type="InterPro" id="IPR001173">
    <property type="entry name" value="Glyco_trans_2-like"/>
</dbReference>
<dbReference type="Pfam" id="PF00535">
    <property type="entry name" value="Glycos_transf_2"/>
    <property type="match status" value="1"/>
</dbReference>
<dbReference type="Proteomes" id="UP000008738">
    <property type="component" value="Chromosome"/>
</dbReference>
<keyword evidence="3" id="KW-1185">Reference proteome</keyword>
<gene>
    <name evidence="2" type="ordered locus">SRH_00575</name>
</gene>
<organism evidence="2 3">
    <name type="scientific">Mesomycoplasma hyorhinis (strain MCLD)</name>
    <name type="common">Mycoplasma hyorhinis</name>
    <dbReference type="NCBI Taxonomy" id="936139"/>
    <lineage>
        <taxon>Bacteria</taxon>
        <taxon>Bacillati</taxon>
        <taxon>Mycoplasmatota</taxon>
        <taxon>Mycoplasmoidales</taxon>
        <taxon>Metamycoplasmataceae</taxon>
        <taxon>Mesomycoplasma</taxon>
    </lineage>
</organism>
<evidence type="ECO:0000259" key="1">
    <source>
        <dbReference type="Pfam" id="PF00535"/>
    </source>
</evidence>
<dbReference type="InterPro" id="IPR029044">
    <property type="entry name" value="Nucleotide-diphossugar_trans"/>
</dbReference>
<evidence type="ECO:0000313" key="2">
    <source>
        <dbReference type="EMBL" id="AEC45684.1"/>
    </source>
</evidence>
<accession>A0ABM5M4W1</accession>
<dbReference type="CDD" id="cd00761">
    <property type="entry name" value="Glyco_tranf_GTA_type"/>
    <property type="match status" value="1"/>
</dbReference>
<feature type="domain" description="Glycosyltransferase 2-like" evidence="1">
    <location>
        <begin position="4"/>
        <end position="89"/>
    </location>
</feature>